<dbReference type="AlphaFoldDB" id="A0A1X2H5L2"/>
<dbReference type="PROSITE" id="PS50181">
    <property type="entry name" value="FBOX"/>
    <property type="match status" value="1"/>
</dbReference>
<dbReference type="InterPro" id="IPR036047">
    <property type="entry name" value="F-box-like_dom_sf"/>
</dbReference>
<feature type="compositionally biased region" description="Acidic residues" evidence="1">
    <location>
        <begin position="344"/>
        <end position="353"/>
    </location>
</feature>
<comment type="caution">
    <text evidence="3">The sequence shown here is derived from an EMBL/GenBank/DDBJ whole genome shotgun (WGS) entry which is preliminary data.</text>
</comment>
<keyword evidence="4" id="KW-1185">Reference proteome</keyword>
<feature type="domain" description="F-box" evidence="2">
    <location>
        <begin position="1"/>
        <end position="46"/>
    </location>
</feature>
<dbReference type="InterPro" id="IPR001810">
    <property type="entry name" value="F-box_dom"/>
</dbReference>
<sequence length="428" mass="48275">MQSILNWPPELLQHVLEYLSQTDLARLCLTSKAAYVLSLPALYQHLRLDYKAHLCQLEKGVARRPLLKHTLEHVTLRLTISNAQNRNFVWLAHNCSLQRLLGLLTRLQVFTLTGFQAVPVQCLFRVIRCLPAPSRIELHYCDLVMETPTPTKTVTETTELRLHWTDFTEQAIRGLFAGMPYLEHIELGANRNRIAGINTAAIWALGQSCPLVRHLSLSLQQVDEEAVCDLIARYGPQLQQLALRCDGSATLWTVARHATHVENLVIRAGNSTPLITSNTSTAHPPSSATRMVAQRSTSVHIRDRHIMGHSASSHASASVAPGSRNSRAPLNPMTQATQQHLQEEEGEEEDERPDDGSITGILRRCRELVRLEMVAWLRQDIPSVVWHATETVRRRRCTTTIIPAASPMAEKTLSLDREELQEIRRQFI</sequence>
<gene>
    <name evidence="3" type="ORF">BCR43DRAFT_495284</name>
</gene>
<dbReference type="Proteomes" id="UP000242180">
    <property type="component" value="Unassembled WGS sequence"/>
</dbReference>
<dbReference type="OrthoDB" id="2264027at2759"/>
<dbReference type="SUPFAM" id="SSF52047">
    <property type="entry name" value="RNI-like"/>
    <property type="match status" value="1"/>
</dbReference>
<dbReference type="Pfam" id="PF12937">
    <property type="entry name" value="F-box-like"/>
    <property type="match status" value="1"/>
</dbReference>
<dbReference type="Gene3D" id="3.80.10.10">
    <property type="entry name" value="Ribonuclease Inhibitor"/>
    <property type="match status" value="1"/>
</dbReference>
<accession>A0A1X2H5L2</accession>
<reference evidence="3 4" key="1">
    <citation type="submission" date="2016-07" db="EMBL/GenBank/DDBJ databases">
        <title>Pervasive Adenine N6-methylation of Active Genes in Fungi.</title>
        <authorList>
            <consortium name="DOE Joint Genome Institute"/>
            <person name="Mondo S.J."/>
            <person name="Dannebaum R.O."/>
            <person name="Kuo R.C."/>
            <person name="Labutti K."/>
            <person name="Haridas S."/>
            <person name="Kuo A."/>
            <person name="Salamov A."/>
            <person name="Ahrendt S.R."/>
            <person name="Lipzen A."/>
            <person name="Sullivan W."/>
            <person name="Andreopoulos W.B."/>
            <person name="Clum A."/>
            <person name="Lindquist E."/>
            <person name="Daum C."/>
            <person name="Ramamoorthy G.K."/>
            <person name="Gryganskyi A."/>
            <person name="Culley D."/>
            <person name="Magnuson J.K."/>
            <person name="James T.Y."/>
            <person name="O'Malley M.A."/>
            <person name="Stajich J.E."/>
            <person name="Spatafora J.W."/>
            <person name="Visel A."/>
            <person name="Grigoriev I.V."/>
        </authorList>
    </citation>
    <scope>NUCLEOTIDE SEQUENCE [LARGE SCALE GENOMIC DNA]</scope>
    <source>
        <strain evidence="3 4">NRRL 2496</strain>
    </source>
</reference>
<evidence type="ECO:0000259" key="2">
    <source>
        <dbReference type="PROSITE" id="PS50181"/>
    </source>
</evidence>
<dbReference type="InterPro" id="IPR032675">
    <property type="entry name" value="LRR_dom_sf"/>
</dbReference>
<dbReference type="SUPFAM" id="SSF81383">
    <property type="entry name" value="F-box domain"/>
    <property type="match status" value="1"/>
</dbReference>
<dbReference type="OMA" id="VWHATET"/>
<feature type="region of interest" description="Disordered" evidence="1">
    <location>
        <begin position="309"/>
        <end position="358"/>
    </location>
</feature>
<feature type="compositionally biased region" description="Polar residues" evidence="1">
    <location>
        <begin position="323"/>
        <end position="340"/>
    </location>
</feature>
<evidence type="ECO:0000256" key="1">
    <source>
        <dbReference type="SAM" id="MobiDB-lite"/>
    </source>
</evidence>
<dbReference type="InParanoid" id="A0A1X2H5L2"/>
<dbReference type="EMBL" id="MCGN01000008">
    <property type="protein sequence ID" value="ORY93765.1"/>
    <property type="molecule type" value="Genomic_DNA"/>
</dbReference>
<name>A0A1X2H5L2_SYNRA</name>
<protein>
    <recommendedName>
        <fullName evidence="2">F-box domain-containing protein</fullName>
    </recommendedName>
</protein>
<organism evidence="3 4">
    <name type="scientific">Syncephalastrum racemosum</name>
    <name type="common">Filamentous fungus</name>
    <dbReference type="NCBI Taxonomy" id="13706"/>
    <lineage>
        <taxon>Eukaryota</taxon>
        <taxon>Fungi</taxon>
        <taxon>Fungi incertae sedis</taxon>
        <taxon>Mucoromycota</taxon>
        <taxon>Mucoromycotina</taxon>
        <taxon>Mucoromycetes</taxon>
        <taxon>Mucorales</taxon>
        <taxon>Syncephalastraceae</taxon>
        <taxon>Syncephalastrum</taxon>
    </lineage>
</organism>
<evidence type="ECO:0000313" key="3">
    <source>
        <dbReference type="EMBL" id="ORY93765.1"/>
    </source>
</evidence>
<proteinExistence type="predicted"/>
<dbReference type="CDD" id="cd09917">
    <property type="entry name" value="F-box_SF"/>
    <property type="match status" value="1"/>
</dbReference>
<feature type="compositionally biased region" description="Low complexity" evidence="1">
    <location>
        <begin position="309"/>
        <end position="318"/>
    </location>
</feature>
<evidence type="ECO:0000313" key="4">
    <source>
        <dbReference type="Proteomes" id="UP000242180"/>
    </source>
</evidence>